<dbReference type="HOGENOM" id="CLU_053084_0_1_7"/>
<evidence type="ECO:0000256" key="6">
    <source>
        <dbReference type="ARBA" id="ARBA00022695"/>
    </source>
</evidence>
<dbReference type="PATRIC" id="fig|1184267.3.peg.1911"/>
<dbReference type="STRING" id="1184267.A11Q_1887"/>
<dbReference type="Gene3D" id="1.10.150.20">
    <property type="entry name" value="5' to 3' exonuclease, C-terminal subdomain"/>
    <property type="match status" value="1"/>
</dbReference>
<dbReference type="Pfam" id="PF01193">
    <property type="entry name" value="RNA_pol_L"/>
    <property type="match status" value="1"/>
</dbReference>
<dbReference type="SMART" id="SM00662">
    <property type="entry name" value="RPOLD"/>
    <property type="match status" value="1"/>
</dbReference>
<evidence type="ECO:0000256" key="2">
    <source>
        <dbReference type="ARBA" id="ARBA00012418"/>
    </source>
</evidence>
<evidence type="ECO:0000256" key="10">
    <source>
        <dbReference type="ARBA" id="ARBA00048552"/>
    </source>
</evidence>
<dbReference type="NCBIfam" id="NF003513">
    <property type="entry name" value="PRK05182.1-2"/>
    <property type="match status" value="1"/>
</dbReference>
<keyword evidence="5 11" id="KW-0808">Transferase</keyword>
<dbReference type="Pfam" id="PF03118">
    <property type="entry name" value="RNA_pol_A_CTD"/>
    <property type="match status" value="1"/>
</dbReference>
<proteinExistence type="inferred from homology"/>
<accession>M4VA65</accession>
<sequence>MQEHYYKFWRELIKPKGFEIEKDTQSLEYAKFVVRPLERGFGVTLGNSLRRILLSSMMGSAVTAVKFEGVLHEFSTIPDVLEDVSDIILNLKQVRFRQYNSEALTLKISKKGPGVVTAADISTSDKIEILNPHQHIATLGNNATFNAELIVSYGRGYAPVENSAEDLPVGFIGVDALHSPIRKVNYSVSNARVGQRTDYDSLALEVWTDGSLKPEEAVSLASKILKEQLQIFLTFDESLEPTDEVRGAGTSSLNENLFRSVDDLELSVRSANCLKNANIRFIGELVVRSEAEMLKTKNFGRKSLNEIKEILTTMGLGLGMKIEGWPPPGWDPNQMPVSVKKEVQ</sequence>
<keyword evidence="6 11" id="KW-0548">Nucleotidyltransferase</keyword>
<dbReference type="CDD" id="cd06928">
    <property type="entry name" value="RNAP_alpha_NTD"/>
    <property type="match status" value="1"/>
</dbReference>
<dbReference type="GO" id="GO:0006351">
    <property type="term" value="P:DNA-templated transcription"/>
    <property type="evidence" value="ECO:0007669"/>
    <property type="project" value="UniProtKB-UniRule"/>
</dbReference>
<dbReference type="KEGG" id="bex:A11Q_1887"/>
<dbReference type="NCBIfam" id="TIGR02027">
    <property type="entry name" value="rpoA"/>
    <property type="match status" value="1"/>
</dbReference>
<dbReference type="InterPro" id="IPR036603">
    <property type="entry name" value="RBP11-like"/>
</dbReference>
<dbReference type="FunFam" id="2.170.120.12:FF:000001">
    <property type="entry name" value="DNA-directed RNA polymerase subunit alpha"/>
    <property type="match status" value="1"/>
</dbReference>
<dbReference type="SUPFAM" id="SSF47789">
    <property type="entry name" value="C-terminal domain of RNA polymerase alpha subunit"/>
    <property type="match status" value="1"/>
</dbReference>
<comment type="similarity">
    <text evidence="1 11">Belongs to the RNA polymerase alpha chain family.</text>
</comment>
<dbReference type="Gene3D" id="3.30.1360.10">
    <property type="entry name" value="RNA polymerase, RBP11-like subunit"/>
    <property type="match status" value="1"/>
</dbReference>
<evidence type="ECO:0000256" key="7">
    <source>
        <dbReference type="ARBA" id="ARBA00023163"/>
    </source>
</evidence>
<dbReference type="GO" id="GO:0003899">
    <property type="term" value="F:DNA-directed RNA polymerase activity"/>
    <property type="evidence" value="ECO:0007669"/>
    <property type="project" value="UniProtKB-UniRule"/>
</dbReference>
<dbReference type="Pfam" id="PF01000">
    <property type="entry name" value="RNA_pol_A_bac"/>
    <property type="match status" value="1"/>
</dbReference>
<dbReference type="NCBIfam" id="NF003519">
    <property type="entry name" value="PRK05182.2-5"/>
    <property type="match status" value="1"/>
</dbReference>
<feature type="domain" description="DNA-directed RNA polymerase RpoA/D/Rpb3-type" evidence="12">
    <location>
        <begin position="29"/>
        <end position="235"/>
    </location>
</feature>
<feature type="region of interest" description="Alpha N-terminal domain (alpha-NTD)" evidence="11">
    <location>
        <begin position="1"/>
        <end position="237"/>
    </location>
</feature>
<dbReference type="Gene3D" id="2.170.120.12">
    <property type="entry name" value="DNA-directed RNA polymerase, insert domain"/>
    <property type="match status" value="1"/>
</dbReference>
<protein>
    <recommendedName>
        <fullName evidence="3 11">DNA-directed RNA polymerase subunit alpha</fullName>
        <shortName evidence="11">RNAP subunit alpha</shortName>
        <ecNumber evidence="2 11">2.7.7.6</ecNumber>
    </recommendedName>
    <alternativeName>
        <fullName evidence="9 11">RNA polymerase subunit alpha</fullName>
    </alternativeName>
    <alternativeName>
        <fullName evidence="8 11">Transcriptase subunit alpha</fullName>
    </alternativeName>
</protein>
<dbReference type="FunFam" id="1.10.150.20:FF:000001">
    <property type="entry name" value="DNA-directed RNA polymerase subunit alpha"/>
    <property type="match status" value="1"/>
</dbReference>
<evidence type="ECO:0000256" key="4">
    <source>
        <dbReference type="ARBA" id="ARBA00022478"/>
    </source>
</evidence>
<dbReference type="eggNOG" id="COG0202">
    <property type="taxonomic scope" value="Bacteria"/>
</dbReference>
<comment type="function">
    <text evidence="11">DNA-dependent RNA polymerase catalyzes the transcription of DNA into RNA using the four ribonucleoside triphosphates as substrates.</text>
</comment>
<organism evidence="13 14">
    <name type="scientific">Pseudobdellovibrio exovorus JSS</name>
    <dbReference type="NCBI Taxonomy" id="1184267"/>
    <lineage>
        <taxon>Bacteria</taxon>
        <taxon>Pseudomonadati</taxon>
        <taxon>Bdellovibrionota</taxon>
        <taxon>Bdellovibrionia</taxon>
        <taxon>Bdellovibrionales</taxon>
        <taxon>Pseudobdellovibrionaceae</taxon>
        <taxon>Pseudobdellovibrio</taxon>
    </lineage>
</organism>
<evidence type="ECO:0000256" key="3">
    <source>
        <dbReference type="ARBA" id="ARBA00015972"/>
    </source>
</evidence>
<dbReference type="OrthoDB" id="5289974at2"/>
<dbReference type="InterPro" id="IPR011263">
    <property type="entry name" value="DNA-dir_RNA_pol_RpoA/D/Rpb3"/>
</dbReference>
<keyword evidence="14" id="KW-1185">Reference proteome</keyword>
<name>M4VA65_9BACT</name>
<dbReference type="HAMAP" id="MF_00059">
    <property type="entry name" value="RNApol_bact_RpoA"/>
    <property type="match status" value="1"/>
</dbReference>
<dbReference type="Proteomes" id="UP000012040">
    <property type="component" value="Chromosome"/>
</dbReference>
<keyword evidence="7 11" id="KW-0804">Transcription</keyword>
<dbReference type="InterPro" id="IPR011773">
    <property type="entry name" value="DNA-dir_RpoA"/>
</dbReference>
<evidence type="ECO:0000259" key="12">
    <source>
        <dbReference type="SMART" id="SM00662"/>
    </source>
</evidence>
<dbReference type="GO" id="GO:0003677">
    <property type="term" value="F:DNA binding"/>
    <property type="evidence" value="ECO:0007669"/>
    <property type="project" value="UniProtKB-UniRule"/>
</dbReference>
<evidence type="ECO:0000313" key="14">
    <source>
        <dbReference type="Proteomes" id="UP000012040"/>
    </source>
</evidence>
<gene>
    <name evidence="11" type="primary">rpoA</name>
    <name evidence="13" type="ORF">A11Q_1887</name>
</gene>
<comment type="catalytic activity">
    <reaction evidence="10 11">
        <text>RNA(n) + a ribonucleoside 5'-triphosphate = RNA(n+1) + diphosphate</text>
        <dbReference type="Rhea" id="RHEA:21248"/>
        <dbReference type="Rhea" id="RHEA-COMP:14527"/>
        <dbReference type="Rhea" id="RHEA-COMP:17342"/>
        <dbReference type="ChEBI" id="CHEBI:33019"/>
        <dbReference type="ChEBI" id="CHEBI:61557"/>
        <dbReference type="ChEBI" id="CHEBI:140395"/>
        <dbReference type="EC" id="2.7.7.6"/>
    </reaction>
</comment>
<evidence type="ECO:0000256" key="11">
    <source>
        <dbReference type="HAMAP-Rule" id="MF_00059"/>
    </source>
</evidence>
<comment type="domain">
    <text evidence="11">The N-terminal domain is essential for RNAP assembly and basal transcription, whereas the C-terminal domain is involved in interaction with transcriptional regulators and with upstream promoter elements.</text>
</comment>
<dbReference type="InterPro" id="IPR011260">
    <property type="entry name" value="RNAP_asu_C"/>
</dbReference>
<dbReference type="GO" id="GO:0005737">
    <property type="term" value="C:cytoplasm"/>
    <property type="evidence" value="ECO:0007669"/>
    <property type="project" value="UniProtKB-ARBA"/>
</dbReference>
<evidence type="ECO:0000256" key="9">
    <source>
        <dbReference type="ARBA" id="ARBA00033070"/>
    </source>
</evidence>
<dbReference type="SUPFAM" id="SSF55257">
    <property type="entry name" value="RBP11-like subunits of RNA polymerase"/>
    <property type="match status" value="1"/>
</dbReference>
<dbReference type="GO" id="GO:0046983">
    <property type="term" value="F:protein dimerization activity"/>
    <property type="evidence" value="ECO:0007669"/>
    <property type="project" value="InterPro"/>
</dbReference>
<dbReference type="EC" id="2.7.7.6" evidence="2 11"/>
<dbReference type="RefSeq" id="WP_015470593.1">
    <property type="nucleotide sequence ID" value="NC_020813.1"/>
</dbReference>
<evidence type="ECO:0000256" key="1">
    <source>
        <dbReference type="ARBA" id="ARBA00007123"/>
    </source>
</evidence>
<evidence type="ECO:0000256" key="8">
    <source>
        <dbReference type="ARBA" id="ARBA00032524"/>
    </source>
</evidence>
<evidence type="ECO:0000256" key="5">
    <source>
        <dbReference type="ARBA" id="ARBA00022679"/>
    </source>
</evidence>
<feature type="region of interest" description="Alpha C-terminal domain (alpha-CTD)" evidence="11">
    <location>
        <begin position="253"/>
        <end position="344"/>
    </location>
</feature>
<dbReference type="InterPro" id="IPR011262">
    <property type="entry name" value="DNA-dir_RNA_pol_insert"/>
</dbReference>
<evidence type="ECO:0000313" key="13">
    <source>
        <dbReference type="EMBL" id="AGH96103.1"/>
    </source>
</evidence>
<dbReference type="InterPro" id="IPR036643">
    <property type="entry name" value="RNApol_insert_sf"/>
</dbReference>
<comment type="subunit">
    <text evidence="11">Homodimer. The RNAP catalytic core consists of 2 alpha, 1 beta, 1 beta' and 1 omega subunit. When a sigma factor is associated with the core the holoenzyme is formed, which can initiate transcription.</text>
</comment>
<reference evidence="13 14" key="1">
    <citation type="journal article" date="2013" name="ISME J.">
        <title>By their genes ye shall know them: genomic signatures of predatory bacteria.</title>
        <authorList>
            <person name="Pasternak Z."/>
            <person name="Pietrokovski S."/>
            <person name="Rotem O."/>
            <person name="Gophna U."/>
            <person name="Lurie-Weinberger M.N."/>
            <person name="Jurkevitch E."/>
        </authorList>
    </citation>
    <scope>NUCLEOTIDE SEQUENCE [LARGE SCALE GENOMIC DNA]</scope>
    <source>
        <strain evidence="13 14">JSS</strain>
    </source>
</reference>
<keyword evidence="4 11" id="KW-0240">DNA-directed RNA polymerase</keyword>
<dbReference type="EMBL" id="CP003537">
    <property type="protein sequence ID" value="AGH96103.1"/>
    <property type="molecule type" value="Genomic_DNA"/>
</dbReference>
<dbReference type="AlphaFoldDB" id="M4VA65"/>
<dbReference type="SUPFAM" id="SSF56553">
    <property type="entry name" value="Insert subdomain of RNA polymerase alpha subunit"/>
    <property type="match status" value="1"/>
</dbReference>
<dbReference type="GO" id="GO:0000428">
    <property type="term" value="C:DNA-directed RNA polymerase complex"/>
    <property type="evidence" value="ECO:0007669"/>
    <property type="project" value="UniProtKB-KW"/>
</dbReference>